<dbReference type="Gene3D" id="3.40.50.970">
    <property type="match status" value="2"/>
</dbReference>
<evidence type="ECO:0000256" key="2">
    <source>
        <dbReference type="ARBA" id="ARBA00007812"/>
    </source>
</evidence>
<protein>
    <recommendedName>
        <fullName evidence="9">2-hydroxyacyl-CoA lyase</fullName>
        <ecNumber evidence="9">4.1.2.63</ecNumber>
    </recommendedName>
</protein>
<dbReference type="Gene3D" id="3.40.50.1220">
    <property type="entry name" value="TPP-binding domain"/>
    <property type="match status" value="1"/>
</dbReference>
<dbReference type="AlphaFoldDB" id="G0VHH7"/>
<dbReference type="FunCoup" id="G0VHH7">
    <property type="interactions" value="461"/>
</dbReference>
<dbReference type="InterPro" id="IPR011766">
    <property type="entry name" value="TPP_enzyme_TPP-bd"/>
</dbReference>
<dbReference type="GO" id="GO:0030976">
    <property type="term" value="F:thiamine pyrophosphate binding"/>
    <property type="evidence" value="ECO:0007669"/>
    <property type="project" value="InterPro"/>
</dbReference>
<dbReference type="Pfam" id="PF00205">
    <property type="entry name" value="TPP_enzyme_M"/>
    <property type="match status" value="1"/>
</dbReference>
<evidence type="ECO:0000259" key="11">
    <source>
        <dbReference type="Pfam" id="PF00205"/>
    </source>
</evidence>
<dbReference type="PANTHER" id="PTHR43710:SF2">
    <property type="entry name" value="2-HYDROXYACYL-COA LYASE 1"/>
    <property type="match status" value="1"/>
</dbReference>
<sequence>MSLTTKEEGLTATEYFVSLLKQYEIDTVFGIVGIPIVELADKMIEHGIRFISCRNEQAASYAASGYGYLTGKPAVLLVVGGPGLIHALAGIYNSMSNKWPLIVIAGSSNSETDQVGGFQDLDQVSLLNKYVKYTVKLNSINIPTALFNAYNFAIQSPMGVTYIDFPGNLIEGNYKVQAQPATNPVSIPRRVRCSPDPNTVNEVAKLIIENSSNNVLVILGKGAVEFHKDINKFINTFNLPFLPTPMAKGILPDSHNLNVSSARSKALKDANIVLVLGARLNWILHFGESPKWNAKAIFIQCDNDPSNLGVNNGTNTNLSLLGDLGLTVNSLSDAFSQITLNWKYEKGISDEMRGIILKNQFKLQEKEQRLIKDKDLLNYNVVYGALRKLMDESKTVLVTEGANSMDIARISFPSSVPKQRLDAGTNATMGIGLGYGIAACLNELRNGKRGKDVILIQGDSAFGFSGMEIETAVRFKLGLIIVVMNNSGIYHGVLNYKPDMTMPSTSLSQKCRYDTVAIGLGANGYLVNNIQELKQAFTKSLDDSRSKGETSVINVIIEPGKQTKVAFAWQNKPTSKL</sequence>
<dbReference type="HOGENOM" id="CLU_013748_3_3_1"/>
<dbReference type="STRING" id="1064592.G0VHH7"/>
<evidence type="ECO:0000256" key="9">
    <source>
        <dbReference type="ARBA" id="ARBA00044518"/>
    </source>
</evidence>
<evidence type="ECO:0000259" key="13">
    <source>
        <dbReference type="Pfam" id="PF02776"/>
    </source>
</evidence>
<dbReference type="InterPro" id="IPR045025">
    <property type="entry name" value="HACL1-like"/>
</dbReference>
<evidence type="ECO:0000259" key="12">
    <source>
        <dbReference type="Pfam" id="PF02775"/>
    </source>
</evidence>
<dbReference type="InterPro" id="IPR029061">
    <property type="entry name" value="THDP-binding"/>
</dbReference>
<dbReference type="Pfam" id="PF02775">
    <property type="entry name" value="TPP_enzyme_C"/>
    <property type="match status" value="1"/>
</dbReference>
<comment type="cofactor">
    <cofactor evidence="1">
        <name>thiamine diphosphate</name>
        <dbReference type="ChEBI" id="CHEBI:58937"/>
    </cofactor>
</comment>
<evidence type="ECO:0000256" key="5">
    <source>
        <dbReference type="ARBA" id="ARBA00023052"/>
    </source>
</evidence>
<keyword evidence="4" id="KW-0460">Magnesium</keyword>
<dbReference type="OMA" id="PGPYGCL"/>
<dbReference type="eggNOG" id="KOG1185">
    <property type="taxonomic scope" value="Eukaryota"/>
</dbReference>
<comment type="catalytic activity">
    <reaction evidence="7">
        <text>a 2-hydroxy-3-methyl fatty acyl-CoA = a 2-methyl-branched fatty aldehyde + formyl-CoA</text>
        <dbReference type="Rhea" id="RHEA:25375"/>
        <dbReference type="ChEBI" id="CHEBI:49188"/>
        <dbReference type="ChEBI" id="CHEBI:57376"/>
        <dbReference type="ChEBI" id="CHEBI:58783"/>
        <dbReference type="EC" id="4.1.2.63"/>
    </reaction>
    <physiologicalReaction direction="left-to-right" evidence="7">
        <dbReference type="Rhea" id="RHEA:25376"/>
    </physiologicalReaction>
</comment>
<keyword evidence="3" id="KW-0479">Metal-binding</keyword>
<reference evidence="14 15" key="1">
    <citation type="journal article" date="2011" name="Proc. Natl. Acad. Sci. U.S.A.">
        <title>Evolutionary erosion of yeast sex chromosomes by mating-type switching accidents.</title>
        <authorList>
            <person name="Gordon J.L."/>
            <person name="Armisen D."/>
            <person name="Proux-Wera E."/>
            <person name="Oheigeartaigh S.S."/>
            <person name="Byrne K.P."/>
            <person name="Wolfe K.H."/>
        </authorList>
    </citation>
    <scope>NUCLEOTIDE SEQUENCE [LARGE SCALE GENOMIC DNA]</scope>
    <source>
        <strain evidence="15">ATCC 76901 / BCRC 22586 / CBS 4309 / NBRC 1992 / NRRL Y-12630</strain>
    </source>
</reference>
<dbReference type="SUPFAM" id="SSF52518">
    <property type="entry name" value="Thiamin diphosphate-binding fold (THDP-binding)"/>
    <property type="match status" value="2"/>
</dbReference>
<proteinExistence type="inferred from homology"/>
<dbReference type="InterPro" id="IPR012000">
    <property type="entry name" value="Thiamin_PyroP_enz_cen_dom"/>
</dbReference>
<organism evidence="14 15">
    <name type="scientific">Naumovozyma castellii</name>
    <name type="common">Yeast</name>
    <name type="synonym">Saccharomyces castellii</name>
    <dbReference type="NCBI Taxonomy" id="27288"/>
    <lineage>
        <taxon>Eukaryota</taxon>
        <taxon>Fungi</taxon>
        <taxon>Dikarya</taxon>
        <taxon>Ascomycota</taxon>
        <taxon>Saccharomycotina</taxon>
        <taxon>Saccharomycetes</taxon>
        <taxon>Saccharomycetales</taxon>
        <taxon>Saccharomycetaceae</taxon>
        <taxon>Naumovozyma</taxon>
    </lineage>
</organism>
<evidence type="ECO:0000313" key="15">
    <source>
        <dbReference type="Proteomes" id="UP000001640"/>
    </source>
</evidence>
<feature type="domain" description="Thiamine pyrophosphate enzyme N-terminal TPP-binding" evidence="13">
    <location>
        <begin position="11"/>
        <end position="126"/>
    </location>
</feature>
<evidence type="ECO:0000256" key="10">
    <source>
        <dbReference type="RuleBase" id="RU362132"/>
    </source>
</evidence>
<dbReference type="Proteomes" id="UP000001640">
    <property type="component" value="Chromosome 7"/>
</dbReference>
<dbReference type="OrthoDB" id="10006023at2759"/>
<dbReference type="GO" id="GO:0000287">
    <property type="term" value="F:magnesium ion binding"/>
    <property type="evidence" value="ECO:0007669"/>
    <property type="project" value="InterPro"/>
</dbReference>
<dbReference type="EC" id="4.1.2.63" evidence="9"/>
<evidence type="ECO:0000313" key="14">
    <source>
        <dbReference type="EMBL" id="CCC71283.1"/>
    </source>
</evidence>
<reference key="2">
    <citation type="submission" date="2011-08" db="EMBL/GenBank/DDBJ databases">
        <title>Genome sequence of Naumovozyma castellii.</title>
        <authorList>
            <person name="Gordon J.L."/>
            <person name="Armisen D."/>
            <person name="Proux-Wera E."/>
            <person name="OhEigeartaigh S.S."/>
            <person name="Byrne K.P."/>
            <person name="Wolfe K.H."/>
        </authorList>
    </citation>
    <scope>NUCLEOTIDE SEQUENCE</scope>
    <source>
        <strain>Type strain:CBS 4309</strain>
    </source>
</reference>
<dbReference type="PANTHER" id="PTHR43710">
    <property type="entry name" value="2-HYDROXYACYL-COA LYASE"/>
    <property type="match status" value="1"/>
</dbReference>
<evidence type="ECO:0000256" key="1">
    <source>
        <dbReference type="ARBA" id="ARBA00001964"/>
    </source>
</evidence>
<dbReference type="Pfam" id="PF02776">
    <property type="entry name" value="TPP_enzyme_N"/>
    <property type="match status" value="1"/>
</dbReference>
<comment type="similarity">
    <text evidence="2 10">Belongs to the TPP enzyme family.</text>
</comment>
<dbReference type="InterPro" id="IPR012001">
    <property type="entry name" value="Thiamin_PyroP_enz_TPP-bd_dom"/>
</dbReference>
<evidence type="ECO:0000256" key="8">
    <source>
        <dbReference type="ARBA" id="ARBA00044454"/>
    </source>
</evidence>
<evidence type="ECO:0000256" key="4">
    <source>
        <dbReference type="ARBA" id="ARBA00022842"/>
    </source>
</evidence>
<comment type="catalytic activity">
    <reaction evidence="8">
        <text>an (R)-2-hydroxy-long-chain-fatty acyl-CoA = a long-chain fatty aldehyde + formyl-CoA</text>
        <dbReference type="Rhea" id="RHEA:67444"/>
        <dbReference type="ChEBI" id="CHEBI:17176"/>
        <dbReference type="ChEBI" id="CHEBI:57376"/>
        <dbReference type="ChEBI" id="CHEBI:170012"/>
        <dbReference type="EC" id="4.1.2.63"/>
    </reaction>
    <physiologicalReaction direction="left-to-right" evidence="8">
        <dbReference type="Rhea" id="RHEA:67445"/>
    </physiologicalReaction>
</comment>
<evidence type="ECO:0000256" key="3">
    <source>
        <dbReference type="ARBA" id="ARBA00022723"/>
    </source>
</evidence>
<dbReference type="InterPro" id="IPR029035">
    <property type="entry name" value="DHS-like_NAD/FAD-binding_dom"/>
</dbReference>
<dbReference type="InParanoid" id="G0VHH7"/>
<feature type="domain" description="Thiamine pyrophosphate enzyme TPP-binding" evidence="12">
    <location>
        <begin position="401"/>
        <end position="554"/>
    </location>
</feature>
<keyword evidence="6" id="KW-0456">Lyase</keyword>
<dbReference type="GeneID" id="96904948"/>
<dbReference type="KEGG" id="ncs:NCAS_0G03960"/>
<dbReference type="CDD" id="cd02004">
    <property type="entry name" value="TPP_BZL_OCoD_HPCL"/>
    <property type="match status" value="1"/>
</dbReference>
<accession>G0VHH7</accession>
<evidence type="ECO:0000256" key="6">
    <source>
        <dbReference type="ARBA" id="ARBA00023239"/>
    </source>
</evidence>
<dbReference type="GO" id="GO:0001561">
    <property type="term" value="P:fatty acid alpha-oxidation"/>
    <property type="evidence" value="ECO:0007669"/>
    <property type="project" value="TreeGrafter"/>
</dbReference>
<keyword evidence="5 10" id="KW-0786">Thiamine pyrophosphate</keyword>
<dbReference type="EMBL" id="HE576758">
    <property type="protein sequence ID" value="CCC71283.1"/>
    <property type="molecule type" value="Genomic_DNA"/>
</dbReference>
<dbReference type="SUPFAM" id="SSF52467">
    <property type="entry name" value="DHS-like NAD/FAD-binding domain"/>
    <property type="match status" value="1"/>
</dbReference>
<dbReference type="GO" id="GO:0005777">
    <property type="term" value="C:peroxisome"/>
    <property type="evidence" value="ECO:0007669"/>
    <property type="project" value="EnsemblFungi"/>
</dbReference>
<keyword evidence="15" id="KW-1185">Reference proteome</keyword>
<feature type="domain" description="Thiamine pyrophosphate enzyme central" evidence="11">
    <location>
        <begin position="201"/>
        <end position="331"/>
    </location>
</feature>
<dbReference type="GO" id="GO:0106359">
    <property type="term" value="F:2-hydroxyacyl-CoA lyase activity"/>
    <property type="evidence" value="ECO:0007669"/>
    <property type="project" value="UniProtKB-EC"/>
</dbReference>
<dbReference type="CDD" id="cd07035">
    <property type="entry name" value="TPP_PYR_POX_like"/>
    <property type="match status" value="1"/>
</dbReference>
<dbReference type="RefSeq" id="XP_003677635.1">
    <property type="nucleotide sequence ID" value="XM_003677587.1"/>
</dbReference>
<gene>
    <name evidence="14" type="primary">NCAS0G03960</name>
    <name evidence="14" type="ordered locus">NCAS_0G03960</name>
</gene>
<evidence type="ECO:0000256" key="7">
    <source>
        <dbReference type="ARBA" id="ARBA00044451"/>
    </source>
</evidence>
<name>G0VHH7_NAUCA</name>